<dbReference type="InterPro" id="IPR013785">
    <property type="entry name" value="Aldolase_TIM"/>
</dbReference>
<dbReference type="SUPFAM" id="SSF102114">
    <property type="entry name" value="Radical SAM enzymes"/>
    <property type="match status" value="1"/>
</dbReference>
<dbReference type="RefSeq" id="WP_015504146.1">
    <property type="nucleotide sequence ID" value="NZ_CP017686.1"/>
</dbReference>
<evidence type="ECO:0000313" key="7">
    <source>
        <dbReference type="Proteomes" id="UP000273278"/>
    </source>
</evidence>
<dbReference type="GO" id="GO:0051536">
    <property type="term" value="F:iron-sulfur cluster binding"/>
    <property type="evidence" value="ECO:0007669"/>
    <property type="project" value="UniProtKB-KW"/>
</dbReference>
<dbReference type="InterPro" id="IPR007197">
    <property type="entry name" value="rSAM"/>
</dbReference>
<evidence type="ECO:0000256" key="1">
    <source>
        <dbReference type="ARBA" id="ARBA00022691"/>
    </source>
</evidence>
<dbReference type="EMBL" id="CP017686">
    <property type="protein sequence ID" value="AYQ54434.1"/>
    <property type="molecule type" value="Genomic_DNA"/>
</dbReference>
<accession>A0A3G3IFV1</accession>
<dbReference type="GO" id="GO:0003824">
    <property type="term" value="F:catalytic activity"/>
    <property type="evidence" value="ECO:0007669"/>
    <property type="project" value="InterPro"/>
</dbReference>
<evidence type="ECO:0000256" key="2">
    <source>
        <dbReference type="ARBA" id="ARBA00022723"/>
    </source>
</evidence>
<dbReference type="GO" id="GO:0046872">
    <property type="term" value="F:metal ion binding"/>
    <property type="evidence" value="ECO:0007669"/>
    <property type="project" value="UniProtKB-KW"/>
</dbReference>
<keyword evidence="2" id="KW-0479">Metal-binding</keyword>
<evidence type="ECO:0000313" key="6">
    <source>
        <dbReference type="EMBL" id="AYQ54434.1"/>
    </source>
</evidence>
<dbReference type="Pfam" id="PF04055">
    <property type="entry name" value="Radical_SAM"/>
    <property type="match status" value="1"/>
</dbReference>
<organism evidence="6 7">
    <name type="scientific">Methanomethylophilus alvi</name>
    <dbReference type="NCBI Taxonomy" id="1291540"/>
    <lineage>
        <taxon>Archaea</taxon>
        <taxon>Methanobacteriati</taxon>
        <taxon>Thermoplasmatota</taxon>
        <taxon>Thermoplasmata</taxon>
        <taxon>Methanomassiliicoccales</taxon>
        <taxon>Methanomethylophilaceae</taxon>
        <taxon>Methanomethylophilus</taxon>
    </lineage>
</organism>
<sequence length="230" mass="25831">MIGRFVKTTLADWKGRDCCRIEFRGYDVRYPYLGGSDIYDREGPCIDPDEILSYIRERGQTLDGIVLGGGEPLAHEGLYGFLKELRRTKRPIMLETQGMRPDVLDDLAGAMMFDMVRLYVPAYPGSPNFKKATGGFGDPALMKRSMEIVNGLDVDREFFVYAVPGIVDGPEIENIARSVGEKTYLTISQFDPRLATDPEYRKIRPYSKTEGSALSASAKRYAKRTALKGF</sequence>
<dbReference type="AlphaFoldDB" id="A0A3G3IFV1"/>
<dbReference type="GeneID" id="41321041"/>
<gene>
    <name evidence="6" type="ORF">BKD89_01190</name>
</gene>
<keyword evidence="3" id="KW-0408">Iron</keyword>
<dbReference type="InterPro" id="IPR058240">
    <property type="entry name" value="rSAM_sf"/>
</dbReference>
<reference evidence="6 7" key="1">
    <citation type="submission" date="2016-10" db="EMBL/GenBank/DDBJ databases">
        <title>Complete genome of the TMA-utilizing, human hosted archaeon Methanomethylophilus alvus Gen. nov, sp. nov., strain Mx-05, derived from a pure culture.</title>
        <authorList>
            <person name="Brugere J.-F."/>
            <person name="Ben Hania W."/>
            <person name="Chaudhary P.P."/>
            <person name="Gaci N."/>
            <person name="Borrel G."/>
            <person name="Cao Van Tuat L."/>
            <person name="Fardeau M.-L."/>
            <person name="Harris H.M.B."/>
            <person name="O'Toole P.W."/>
            <person name="Ollivier B."/>
        </authorList>
    </citation>
    <scope>NUCLEOTIDE SEQUENCE [LARGE SCALE GENOMIC DNA]</scope>
    <source>
        <strain evidence="6 7">Mx-05</strain>
    </source>
</reference>
<feature type="domain" description="Radical SAM core" evidence="5">
    <location>
        <begin position="46"/>
        <end position="168"/>
    </location>
</feature>
<keyword evidence="4" id="KW-0411">Iron-sulfur</keyword>
<evidence type="ECO:0000259" key="5">
    <source>
        <dbReference type="Pfam" id="PF04055"/>
    </source>
</evidence>
<evidence type="ECO:0000256" key="4">
    <source>
        <dbReference type="ARBA" id="ARBA00023014"/>
    </source>
</evidence>
<proteinExistence type="predicted"/>
<dbReference type="Proteomes" id="UP000273278">
    <property type="component" value="Chromosome"/>
</dbReference>
<dbReference type="Gene3D" id="3.20.20.70">
    <property type="entry name" value="Aldolase class I"/>
    <property type="match status" value="1"/>
</dbReference>
<keyword evidence="1" id="KW-0949">S-adenosyl-L-methionine</keyword>
<evidence type="ECO:0000256" key="3">
    <source>
        <dbReference type="ARBA" id="ARBA00023004"/>
    </source>
</evidence>
<protein>
    <recommendedName>
        <fullName evidence="5">Radical SAM core domain-containing protein</fullName>
    </recommendedName>
</protein>
<name>A0A3G3IFV1_9ARCH</name>
<dbReference type="OMA" id="GKLINAC"/>